<evidence type="ECO:0000259" key="9">
    <source>
        <dbReference type="Pfam" id="PF13244"/>
    </source>
</evidence>
<dbReference type="Proteomes" id="UP000638848">
    <property type="component" value="Unassembled WGS sequence"/>
</dbReference>
<reference evidence="10" key="2">
    <citation type="submission" date="2020-09" db="EMBL/GenBank/DDBJ databases">
        <authorList>
            <person name="Sun Q."/>
            <person name="Zhou Y."/>
        </authorList>
    </citation>
    <scope>NUCLEOTIDE SEQUENCE</scope>
    <source>
        <strain evidence="10">CGMCC 1.12187</strain>
    </source>
</reference>
<gene>
    <name evidence="10" type="ORF">GCM10011374_28660</name>
</gene>
<feature type="domain" description="Na+/H+ antiporter MnhB subunit-related protein" evidence="8">
    <location>
        <begin position="193"/>
        <end position="306"/>
    </location>
</feature>
<evidence type="ECO:0000256" key="7">
    <source>
        <dbReference type="SAM" id="Phobius"/>
    </source>
</evidence>
<protein>
    <submittedName>
        <fullName evidence="10">Sodium:proton antiporter</fullName>
    </submittedName>
</protein>
<dbReference type="EMBL" id="BMEQ01000017">
    <property type="protein sequence ID" value="GGG63513.1"/>
    <property type="molecule type" value="Genomic_DNA"/>
</dbReference>
<feature type="transmembrane region" description="Helical" evidence="7">
    <location>
        <begin position="282"/>
        <end position="308"/>
    </location>
</feature>
<evidence type="ECO:0000256" key="1">
    <source>
        <dbReference type="ARBA" id="ARBA00004651"/>
    </source>
</evidence>
<organism evidence="10 11">
    <name type="scientific">Kocuria dechangensis</name>
    <dbReference type="NCBI Taxonomy" id="1176249"/>
    <lineage>
        <taxon>Bacteria</taxon>
        <taxon>Bacillati</taxon>
        <taxon>Actinomycetota</taxon>
        <taxon>Actinomycetes</taxon>
        <taxon>Micrococcales</taxon>
        <taxon>Micrococcaceae</taxon>
        <taxon>Kocuria</taxon>
    </lineage>
</organism>
<feature type="transmembrane region" description="Helical" evidence="7">
    <location>
        <begin position="188"/>
        <end position="213"/>
    </location>
</feature>
<dbReference type="Pfam" id="PF13244">
    <property type="entry name" value="MbhD"/>
    <property type="match status" value="1"/>
</dbReference>
<comment type="similarity">
    <text evidence="2">Belongs to the CPA3 antiporters (TC 2.A.63) subunit B family.</text>
</comment>
<keyword evidence="11" id="KW-1185">Reference proteome</keyword>
<keyword evidence="5 7" id="KW-1133">Transmembrane helix</keyword>
<dbReference type="Pfam" id="PF04039">
    <property type="entry name" value="MnhB"/>
    <property type="match status" value="1"/>
</dbReference>
<keyword evidence="4 7" id="KW-0812">Transmembrane</keyword>
<feature type="transmembrane region" description="Helical" evidence="7">
    <location>
        <begin position="29"/>
        <end position="48"/>
    </location>
</feature>
<dbReference type="AlphaFoldDB" id="A0A917LX53"/>
<dbReference type="InterPro" id="IPR025383">
    <property type="entry name" value="MrpA_C/MbhD"/>
</dbReference>
<keyword evidence="3" id="KW-1003">Cell membrane</keyword>
<comment type="caution">
    <text evidence="10">The sequence shown here is derived from an EMBL/GenBank/DDBJ whole genome shotgun (WGS) entry which is preliminary data.</text>
</comment>
<proteinExistence type="inferred from homology"/>
<evidence type="ECO:0000256" key="2">
    <source>
        <dbReference type="ARBA" id="ARBA00009425"/>
    </source>
</evidence>
<evidence type="ECO:0000256" key="5">
    <source>
        <dbReference type="ARBA" id="ARBA00022989"/>
    </source>
</evidence>
<feature type="domain" description="MrpA C-terminal/MbhD" evidence="9">
    <location>
        <begin position="11"/>
        <end position="75"/>
    </location>
</feature>
<evidence type="ECO:0000256" key="4">
    <source>
        <dbReference type="ARBA" id="ARBA00022692"/>
    </source>
</evidence>
<dbReference type="GO" id="GO:0005886">
    <property type="term" value="C:plasma membrane"/>
    <property type="evidence" value="ECO:0007669"/>
    <property type="project" value="UniProtKB-SubCell"/>
</dbReference>
<comment type="subcellular location">
    <subcellularLocation>
        <location evidence="1">Cell membrane</location>
        <topology evidence="1">Multi-pass membrane protein</topology>
    </subcellularLocation>
</comment>
<dbReference type="PANTHER" id="PTHR33932">
    <property type="entry name" value="NA(+)/H(+) ANTIPORTER SUBUNIT B"/>
    <property type="match status" value="1"/>
</dbReference>
<name>A0A917LX53_9MICC</name>
<evidence type="ECO:0000259" key="8">
    <source>
        <dbReference type="Pfam" id="PF04039"/>
    </source>
</evidence>
<dbReference type="PANTHER" id="PTHR33932:SF4">
    <property type="entry name" value="NA(+)_H(+) ANTIPORTER SUBUNIT B"/>
    <property type="match status" value="1"/>
</dbReference>
<dbReference type="InterPro" id="IPR050622">
    <property type="entry name" value="CPA3_antiporter_subunitB"/>
</dbReference>
<dbReference type="InterPro" id="IPR007182">
    <property type="entry name" value="MnhB"/>
</dbReference>
<feature type="transmembrane region" description="Helical" evidence="7">
    <location>
        <begin position="100"/>
        <end position="123"/>
    </location>
</feature>
<sequence length="316" mass="30993">MGLLDVLLGLAVVAGAATALTARRRMGAVVSFLVLGVLLAVLWSRLGAPDVALAEAAIGTGVTGALFVDAVTRGPPAARPPGAVPGAVPGAGARAGVSGALAAVLLGAGLGTAFAGAAGAGAAPGGLTGQVLGRMDVAGVEHPVSAVLLNFRSYDTLLEVVVLFVAVLSVTATLGEERPRHPAPAARAATLVWFCRVMAPVLVLVAAWVLFAGSDRPGGAFQSGAVLAGALILMDTAGLGPGPDHGRLLRVALVVGPAAFLVVAAGGLVAEGEWLALDPVWAGGLIVAVETLLALSIGVALTVVFLALGRGRVSPP</sequence>
<evidence type="ECO:0000313" key="10">
    <source>
        <dbReference type="EMBL" id="GGG63513.1"/>
    </source>
</evidence>
<feature type="transmembrane region" description="Helical" evidence="7">
    <location>
        <begin position="219"/>
        <end position="239"/>
    </location>
</feature>
<feature type="transmembrane region" description="Helical" evidence="7">
    <location>
        <begin position="157"/>
        <end position="176"/>
    </location>
</feature>
<accession>A0A917LX53</accession>
<evidence type="ECO:0000256" key="6">
    <source>
        <dbReference type="ARBA" id="ARBA00023136"/>
    </source>
</evidence>
<evidence type="ECO:0000256" key="3">
    <source>
        <dbReference type="ARBA" id="ARBA00022475"/>
    </source>
</evidence>
<feature type="transmembrane region" description="Helical" evidence="7">
    <location>
        <begin position="251"/>
        <end position="270"/>
    </location>
</feature>
<evidence type="ECO:0000313" key="11">
    <source>
        <dbReference type="Proteomes" id="UP000638848"/>
    </source>
</evidence>
<reference evidence="10" key="1">
    <citation type="journal article" date="2014" name="Int. J. Syst. Evol. Microbiol.">
        <title>Complete genome sequence of Corynebacterium casei LMG S-19264T (=DSM 44701T), isolated from a smear-ripened cheese.</title>
        <authorList>
            <consortium name="US DOE Joint Genome Institute (JGI-PGF)"/>
            <person name="Walter F."/>
            <person name="Albersmeier A."/>
            <person name="Kalinowski J."/>
            <person name="Ruckert C."/>
        </authorList>
    </citation>
    <scope>NUCLEOTIDE SEQUENCE</scope>
    <source>
        <strain evidence="10">CGMCC 1.12187</strain>
    </source>
</reference>
<keyword evidence="6 7" id="KW-0472">Membrane</keyword>